<dbReference type="EMBL" id="AMXF01000037">
    <property type="protein sequence ID" value="ENO97677.1"/>
    <property type="molecule type" value="Genomic_DNA"/>
</dbReference>
<proteinExistence type="predicted"/>
<keyword evidence="3" id="KW-1185">Reference proteome</keyword>
<evidence type="ECO:0008006" key="4">
    <source>
        <dbReference type="Google" id="ProtNLM"/>
    </source>
</evidence>
<dbReference type="Proteomes" id="UP000013047">
    <property type="component" value="Unassembled WGS sequence"/>
</dbReference>
<accession>N6ZT54</accession>
<comment type="caution">
    <text evidence="2">The sequence shown here is derived from an EMBL/GenBank/DDBJ whole genome shotgun (WGS) entry which is preliminary data.</text>
</comment>
<evidence type="ECO:0000313" key="2">
    <source>
        <dbReference type="EMBL" id="ENO97677.1"/>
    </source>
</evidence>
<sequence>MIKNIYRLQLASPAFLGDADQRGAWRTPPLKALIREWWRIAVAPELGYDEQALRQREASLFGTAADDSRSDNQQSRIRLALQDWREGSLKSWADVNPSDRGKPGADPKVRHPEVRHPEVDFGGGMIGSQLYLGYGPLQLAKGQPAPKLKDDKPALKDTETNLLKLAFPDIHAHEIGMAVGLAHWFGTIGGRSRNGWGSLAWQALDDSPTLQALSKAALQQTGCVRPLTRCLDLDWPHAIGNDGKGVLVWQSTQTFAHWREAMKFLAQTKIDFRFALGFTTGENSPRVEPRHVIAYPITKHHVGRWGRNVRLANTLRFKLNAEADGTLRALIYHTPCKPTLPHHGINLLDTWQQVHRHLDTTPQLTRLA</sequence>
<gene>
    <name evidence="2" type="ORF">C667_07786</name>
</gene>
<dbReference type="OrthoDB" id="190500at2"/>
<feature type="region of interest" description="Disordered" evidence="1">
    <location>
        <begin position="91"/>
        <end position="118"/>
    </location>
</feature>
<dbReference type="AlphaFoldDB" id="N6ZT54"/>
<evidence type="ECO:0000256" key="1">
    <source>
        <dbReference type="SAM" id="MobiDB-lite"/>
    </source>
</evidence>
<organism evidence="2 3">
    <name type="scientific">Thauera phenylacetica B4P</name>
    <dbReference type="NCBI Taxonomy" id="1234382"/>
    <lineage>
        <taxon>Bacteria</taxon>
        <taxon>Pseudomonadati</taxon>
        <taxon>Pseudomonadota</taxon>
        <taxon>Betaproteobacteria</taxon>
        <taxon>Rhodocyclales</taxon>
        <taxon>Zoogloeaceae</taxon>
        <taxon>Thauera</taxon>
    </lineage>
</organism>
<evidence type="ECO:0000313" key="3">
    <source>
        <dbReference type="Proteomes" id="UP000013047"/>
    </source>
</evidence>
<dbReference type="RefSeq" id="WP_004359786.1">
    <property type="nucleotide sequence ID" value="NZ_AMXF01000037.1"/>
</dbReference>
<reference evidence="2 3" key="1">
    <citation type="submission" date="2012-09" db="EMBL/GenBank/DDBJ databases">
        <title>Draft Genome Sequences of 6 Strains from Genus Thauera.</title>
        <authorList>
            <person name="Liu B."/>
            <person name="Shapleigh J.P."/>
            <person name="Frostegard A.H."/>
        </authorList>
    </citation>
    <scope>NUCLEOTIDE SEQUENCE [LARGE SCALE GENOMIC DNA]</scope>
    <source>
        <strain evidence="2 3">B4P</strain>
    </source>
</reference>
<feature type="compositionally biased region" description="Basic and acidic residues" evidence="1">
    <location>
        <begin position="97"/>
        <end position="118"/>
    </location>
</feature>
<name>N6ZT54_9RHOO</name>
<protein>
    <recommendedName>
        <fullName evidence="4">CRISPR-associated RAMP protein, Cmr1 family</fullName>
    </recommendedName>
</protein>